<evidence type="ECO:0000256" key="1">
    <source>
        <dbReference type="SAM" id="Phobius"/>
    </source>
</evidence>
<evidence type="ECO:0000313" key="3">
    <source>
        <dbReference type="EMBL" id="MCM8567758.1"/>
    </source>
</evidence>
<dbReference type="SUPFAM" id="SSF54593">
    <property type="entry name" value="Glyoxalase/Bleomycin resistance protein/Dihydroxybiphenyl dioxygenase"/>
    <property type="match status" value="1"/>
</dbReference>
<protein>
    <recommendedName>
        <fullName evidence="2">VOC domain-containing protein</fullName>
    </recommendedName>
</protein>
<sequence length="202" mass="23129">MPKADELSTEYGIIDIFANRGLNPTVLHISMNRKYFVSLIFLVIGFICFSQIPNKKSQNCFSKLEFESGFIAITTSKDSDLANWYRQNFGMEQVKEFTSANGNSSGIILRKDKFVLEILFRNKLIERKQFRPGAQNEEWDGLLKFGVYTNADLLVLKQCLLERGVNAGRIFRDDELGEDLLLVKDPEGNMMELISRSSIPQR</sequence>
<keyword evidence="4" id="KW-1185">Reference proteome</keyword>
<dbReference type="RefSeq" id="WP_252110187.1">
    <property type="nucleotide sequence ID" value="NZ_JAMSCK010000001.1"/>
</dbReference>
<keyword evidence="1" id="KW-0812">Transmembrane</keyword>
<feature type="transmembrane region" description="Helical" evidence="1">
    <location>
        <begin position="35"/>
        <end position="52"/>
    </location>
</feature>
<name>A0ABT0YW93_9FLAO</name>
<dbReference type="Gene3D" id="3.10.180.10">
    <property type="entry name" value="2,3-Dihydroxybiphenyl 1,2-Dioxygenase, domain 1"/>
    <property type="match status" value="1"/>
</dbReference>
<evidence type="ECO:0000259" key="2">
    <source>
        <dbReference type="PROSITE" id="PS51819"/>
    </source>
</evidence>
<dbReference type="InterPro" id="IPR037523">
    <property type="entry name" value="VOC_core"/>
</dbReference>
<reference evidence="3" key="1">
    <citation type="submission" date="2022-06" db="EMBL/GenBank/DDBJ databases">
        <title>Gramella sediminis sp. nov., isolated from deep-sea sediment of the Indian Ocean.</title>
        <authorList>
            <person name="Yang L."/>
        </authorList>
    </citation>
    <scope>NUCLEOTIDE SEQUENCE</scope>
    <source>
        <strain evidence="3">HMD3159</strain>
    </source>
</reference>
<comment type="caution">
    <text evidence="3">The sequence shown here is derived from an EMBL/GenBank/DDBJ whole genome shotgun (WGS) entry which is preliminary data.</text>
</comment>
<accession>A0ABT0YW93</accession>
<keyword evidence="1" id="KW-0472">Membrane</keyword>
<gene>
    <name evidence="3" type="ORF">NE848_00075</name>
</gene>
<keyword evidence="1" id="KW-1133">Transmembrane helix</keyword>
<proteinExistence type="predicted"/>
<dbReference type="EMBL" id="JAMSCK010000001">
    <property type="protein sequence ID" value="MCM8567758.1"/>
    <property type="molecule type" value="Genomic_DNA"/>
</dbReference>
<evidence type="ECO:0000313" key="4">
    <source>
        <dbReference type="Proteomes" id="UP001155077"/>
    </source>
</evidence>
<dbReference type="Proteomes" id="UP001155077">
    <property type="component" value="Unassembled WGS sequence"/>
</dbReference>
<feature type="domain" description="VOC" evidence="2">
    <location>
        <begin position="67"/>
        <end position="196"/>
    </location>
</feature>
<dbReference type="PROSITE" id="PS51819">
    <property type="entry name" value="VOC"/>
    <property type="match status" value="1"/>
</dbReference>
<dbReference type="InterPro" id="IPR029068">
    <property type="entry name" value="Glyas_Bleomycin-R_OHBP_Dase"/>
</dbReference>
<organism evidence="3 4">
    <name type="scientific">Gramella jeungdoensis</name>
    <dbReference type="NCBI Taxonomy" id="708091"/>
    <lineage>
        <taxon>Bacteria</taxon>
        <taxon>Pseudomonadati</taxon>
        <taxon>Bacteroidota</taxon>
        <taxon>Flavobacteriia</taxon>
        <taxon>Flavobacteriales</taxon>
        <taxon>Flavobacteriaceae</taxon>
        <taxon>Christiangramia</taxon>
    </lineage>
</organism>